<evidence type="ECO:0000313" key="4">
    <source>
        <dbReference type="Proteomes" id="UP000534783"/>
    </source>
</evidence>
<accession>A0A7X6DMF5</accession>
<reference evidence="3 4" key="1">
    <citation type="journal article" date="2020" name="Nature">
        <title>Bacterial chemolithoautotrophy via manganese oxidation.</title>
        <authorList>
            <person name="Yu H."/>
            <person name="Leadbetter J.R."/>
        </authorList>
    </citation>
    <scope>NUCLEOTIDE SEQUENCE [LARGE SCALE GENOMIC DNA]</scope>
    <source>
        <strain evidence="3 4">Mn-1</strain>
    </source>
</reference>
<keyword evidence="4" id="KW-1185">Reference proteome</keyword>
<dbReference type="RefSeq" id="WP_168058159.1">
    <property type="nucleotide sequence ID" value="NZ_VTOW01000001.1"/>
</dbReference>
<comment type="caution">
    <text evidence="3">The sequence shown here is derived from an EMBL/GenBank/DDBJ whole genome shotgun (WGS) entry which is preliminary data.</text>
</comment>
<organism evidence="3 4">
    <name type="scientific">Candidatus Manganitrophus noduliformans</name>
    <dbReference type="NCBI Taxonomy" id="2606439"/>
    <lineage>
        <taxon>Bacteria</taxon>
        <taxon>Pseudomonadati</taxon>
        <taxon>Nitrospirota</taxon>
        <taxon>Nitrospiria</taxon>
        <taxon>Candidatus Troglogloeales</taxon>
        <taxon>Candidatus Manganitrophaceae</taxon>
        <taxon>Candidatus Manganitrophus</taxon>
    </lineage>
</organism>
<feature type="region of interest" description="Disordered" evidence="2">
    <location>
        <begin position="303"/>
        <end position="324"/>
    </location>
</feature>
<feature type="compositionally biased region" description="Polar residues" evidence="2">
    <location>
        <begin position="313"/>
        <end position="324"/>
    </location>
</feature>
<name>A0A7X6DMF5_9BACT</name>
<feature type="compositionally biased region" description="Basic and acidic residues" evidence="2">
    <location>
        <begin position="303"/>
        <end position="312"/>
    </location>
</feature>
<evidence type="ECO:0000313" key="3">
    <source>
        <dbReference type="EMBL" id="NKE69875.1"/>
    </source>
</evidence>
<evidence type="ECO:0000256" key="2">
    <source>
        <dbReference type="SAM" id="MobiDB-lite"/>
    </source>
</evidence>
<sequence>MRISQVFPYLIITKTTVAPDCKVSIGVGNPGEGEIQVDVNASGIVDWSHNPTEVNSVSSAMDHYIQERARLEAERREREIREELFAGETPNGNIMDYDVIRVPEHQRVVCAHYDSIGRGIAPGVNANSHTVQFRPIVRFHGCYVGFCHEKRKIYVVERRYRTCEVEVSEQDIEFEPHIQPSPDLLVMAKCSVHNLGFSFRLHWSERTSGVGVVVSRVKKRLKRLCDEQSRPRPSFEQEYPAVVSEAFEARRLLDEQPIPEEGRVVWPATSISREEARRVNEVLNEHYRRMVDRLSRQEMPRFYGADRSDRESLPQTSKPPISASTCSSCKAENLENFLRAGGKVYCHACFEKFPSCCFCGNKVPWESSYTSKRDDKRLACPPCIEERKGQKLVKEVAE</sequence>
<evidence type="ECO:0000256" key="1">
    <source>
        <dbReference type="SAM" id="Coils"/>
    </source>
</evidence>
<dbReference type="EMBL" id="VTOW01000001">
    <property type="protein sequence ID" value="NKE69875.1"/>
    <property type="molecule type" value="Genomic_DNA"/>
</dbReference>
<keyword evidence="1" id="KW-0175">Coiled coil</keyword>
<proteinExistence type="predicted"/>
<protein>
    <submittedName>
        <fullName evidence="3">Uncharacterized protein</fullName>
    </submittedName>
</protein>
<dbReference type="Proteomes" id="UP000534783">
    <property type="component" value="Unassembled WGS sequence"/>
</dbReference>
<gene>
    <name evidence="3" type="ORF">MNODULE_03825</name>
</gene>
<feature type="coiled-coil region" evidence="1">
    <location>
        <begin position="54"/>
        <end position="81"/>
    </location>
</feature>
<dbReference type="AlphaFoldDB" id="A0A7X6DMF5"/>